<dbReference type="GO" id="GO:0005737">
    <property type="term" value="C:cytoplasm"/>
    <property type="evidence" value="ECO:0007669"/>
    <property type="project" value="TreeGrafter"/>
</dbReference>
<dbReference type="InterPro" id="IPR052123">
    <property type="entry name" value="Non-rcpt_Tyr_Phosphatase"/>
</dbReference>
<feature type="domain" description="Tyrosine-protein phosphatase" evidence="9">
    <location>
        <begin position="239"/>
        <end position="508"/>
    </location>
</feature>
<evidence type="ECO:0000256" key="4">
    <source>
        <dbReference type="ARBA" id="ARBA00022999"/>
    </source>
</evidence>
<dbReference type="InterPro" id="IPR029021">
    <property type="entry name" value="Prot-tyrosine_phosphatase-like"/>
</dbReference>
<dbReference type="OrthoDB" id="8815311at2759"/>
<dbReference type="InterPro" id="IPR000242">
    <property type="entry name" value="PTP_cat"/>
</dbReference>
<dbReference type="EC" id="3.1.3.48" evidence="1"/>
<dbReference type="OMA" id="VKIMCEN"/>
<dbReference type="PANTHER" id="PTHR46257">
    <property type="entry name" value="TYROSINE-PROTEIN PHOSPHATASE CORKSCREW"/>
    <property type="match status" value="1"/>
</dbReference>
<comment type="catalytic activity">
    <reaction evidence="5">
        <text>O-phospho-L-tyrosyl-[protein] + H2O = L-tyrosyl-[protein] + phosphate</text>
        <dbReference type="Rhea" id="RHEA:10684"/>
        <dbReference type="Rhea" id="RHEA-COMP:10136"/>
        <dbReference type="Rhea" id="RHEA-COMP:20101"/>
        <dbReference type="ChEBI" id="CHEBI:15377"/>
        <dbReference type="ChEBI" id="CHEBI:43474"/>
        <dbReference type="ChEBI" id="CHEBI:46858"/>
        <dbReference type="ChEBI" id="CHEBI:61978"/>
        <dbReference type="EC" id="3.1.3.48"/>
    </reaction>
</comment>
<protein>
    <recommendedName>
        <fullName evidence="1">protein-tyrosine-phosphatase</fullName>
        <ecNumber evidence="1">3.1.3.48</ecNumber>
    </recommendedName>
</protein>
<dbReference type="InterPro" id="IPR000980">
    <property type="entry name" value="SH2"/>
</dbReference>
<dbReference type="PANTHER" id="PTHR46257:SF3">
    <property type="entry name" value="TYROSINE-PROTEIN PHOSPHATASE CORKSCREW"/>
    <property type="match status" value="1"/>
</dbReference>
<organism evidence="11">
    <name type="scientific">Amphimedon queenslandica</name>
    <name type="common">Sponge</name>
    <dbReference type="NCBI Taxonomy" id="400682"/>
    <lineage>
        <taxon>Eukaryota</taxon>
        <taxon>Metazoa</taxon>
        <taxon>Porifera</taxon>
        <taxon>Demospongiae</taxon>
        <taxon>Heteroscleromorpha</taxon>
        <taxon>Haplosclerida</taxon>
        <taxon>Niphatidae</taxon>
        <taxon>Amphimedon</taxon>
    </lineage>
</organism>
<evidence type="ECO:0000259" key="9">
    <source>
        <dbReference type="PROSITE" id="PS50055"/>
    </source>
</evidence>
<dbReference type="CDD" id="cd10340">
    <property type="entry name" value="SH2_N-SH2_SHP_like"/>
    <property type="match status" value="1"/>
</dbReference>
<reference evidence="11" key="1">
    <citation type="submission" date="2017-05" db="UniProtKB">
        <authorList>
            <consortium name="EnsemblMetazoa"/>
        </authorList>
    </citation>
    <scope>IDENTIFICATION</scope>
</reference>
<evidence type="ECO:0000256" key="2">
    <source>
        <dbReference type="ARBA" id="ARBA00022801"/>
    </source>
</evidence>
<dbReference type="InterPro" id="IPR000387">
    <property type="entry name" value="Tyr_Pase_dom"/>
</dbReference>
<dbReference type="STRING" id="400682.A0A1X7TRY6"/>
<dbReference type="GO" id="GO:0001784">
    <property type="term" value="F:phosphotyrosine residue binding"/>
    <property type="evidence" value="ECO:0007669"/>
    <property type="project" value="TreeGrafter"/>
</dbReference>
<dbReference type="SMART" id="SM00404">
    <property type="entry name" value="PTPc_motif"/>
    <property type="match status" value="1"/>
</dbReference>
<dbReference type="InterPro" id="IPR016130">
    <property type="entry name" value="Tyr_Pase_AS"/>
</dbReference>
<keyword evidence="3" id="KW-0904">Protein phosphatase</keyword>
<dbReference type="SUPFAM" id="SSF52799">
    <property type="entry name" value="(Phosphotyrosine protein) phosphatases II"/>
    <property type="match status" value="1"/>
</dbReference>
<dbReference type="PROSITE" id="PS00383">
    <property type="entry name" value="TYR_PHOSPHATASE_1"/>
    <property type="match status" value="1"/>
</dbReference>
<feature type="domain" description="SH2" evidence="8">
    <location>
        <begin position="114"/>
        <end position="209"/>
    </location>
</feature>
<dbReference type="SUPFAM" id="SSF55550">
    <property type="entry name" value="SH2 domain"/>
    <property type="match status" value="2"/>
</dbReference>
<dbReference type="PROSITE" id="PS50056">
    <property type="entry name" value="TYR_PHOSPHATASE_2"/>
    <property type="match status" value="1"/>
</dbReference>
<dbReference type="InterPro" id="IPR003595">
    <property type="entry name" value="Tyr_Pase_cat"/>
</dbReference>
<dbReference type="PROSITE" id="PS50001">
    <property type="entry name" value="SH2"/>
    <property type="match status" value="2"/>
</dbReference>
<evidence type="ECO:0000256" key="1">
    <source>
        <dbReference type="ARBA" id="ARBA00013064"/>
    </source>
</evidence>
<dbReference type="FunFam" id="3.90.190.10:FF:000102">
    <property type="entry name" value="Receptor-type tyrosine-protein phosphatase"/>
    <property type="match status" value="1"/>
</dbReference>
<proteinExistence type="predicted"/>
<keyword evidence="4 6" id="KW-0727">SH2 domain</keyword>
<dbReference type="SMART" id="SM00194">
    <property type="entry name" value="PTPc"/>
    <property type="match status" value="1"/>
</dbReference>
<dbReference type="SMART" id="SM00252">
    <property type="entry name" value="SH2"/>
    <property type="match status" value="2"/>
</dbReference>
<dbReference type="EnsemblMetazoa" id="Aqu2.1.17701_001">
    <property type="protein sequence ID" value="Aqu2.1.17701_001"/>
    <property type="gene ID" value="Aqu2.1.17701"/>
</dbReference>
<dbReference type="GO" id="GO:0035556">
    <property type="term" value="P:intracellular signal transduction"/>
    <property type="evidence" value="ECO:0007669"/>
    <property type="project" value="TreeGrafter"/>
</dbReference>
<name>A0A1X7TRY6_AMPQE</name>
<evidence type="ECO:0000256" key="7">
    <source>
        <dbReference type="SAM" id="MobiDB-lite"/>
    </source>
</evidence>
<feature type="domain" description="SH2" evidence="8">
    <location>
        <begin position="6"/>
        <end position="103"/>
    </location>
</feature>
<feature type="region of interest" description="Disordered" evidence="7">
    <location>
        <begin position="526"/>
        <end position="557"/>
    </location>
</feature>
<evidence type="ECO:0000259" key="10">
    <source>
        <dbReference type="PROSITE" id="PS50056"/>
    </source>
</evidence>
<dbReference type="GO" id="GO:0030154">
    <property type="term" value="P:cell differentiation"/>
    <property type="evidence" value="ECO:0007669"/>
    <property type="project" value="TreeGrafter"/>
</dbReference>
<sequence>MAAIRCYHPNLAGGSEAEALLQDKGFEGSFLIRPSINSPGNYTLSAKRADKTVHVRIQNQGEFYDLYGGEKFATLSELVEYYIENPGQLKEKDGSVIHLVHPLFYEGAELTDRWYHSGIDGKMAEDLLNSRGVTGSFLIRNSMRTPGSYVLSVRAIDEITHIMINVNTSGKFYVNEKYCFDTLKELIAYYLESPLTDAHQRPVELTKPFVSTSFLPKFIPQRVSELEKPSGFSFGKSGFFEEFEELQKIDSMFRKSRKIGVKPENKPKNRFKNIVPYDDTLVTLLDPPVPDETYINASYVSGEVPGSENCYIAAQGCLQSTVGDFWHMIWQENSRVIVMITKEMERNREKCYRYWPSTIDDEMIYGEVNVKLVAEKGQFQYILRQFRVCKGDETERSVHQYHYKSWPDHGVPQDPGLFLGFIEDVNRKIKDFEEPGQTSGPIVVHCSAGIGRTGTYIITDILVKLIEYQGWDAEIDIQQSIRRLREFRSGMVQTDQQYKMVYQIISYYIQIREKLLSAASSENLYDQVDAPPLQPPQRTMSTKVAPPKPPRMPKKQN</sequence>
<dbReference type="PROSITE" id="PS50055">
    <property type="entry name" value="TYR_PHOSPHATASE_PTP"/>
    <property type="match status" value="1"/>
</dbReference>
<dbReference type="PRINTS" id="PR00401">
    <property type="entry name" value="SH2DOMAIN"/>
</dbReference>
<dbReference type="InterPro" id="IPR036860">
    <property type="entry name" value="SH2_dom_sf"/>
</dbReference>
<feature type="domain" description="Tyrosine specific protein phosphatases" evidence="10">
    <location>
        <begin position="419"/>
        <end position="499"/>
    </location>
</feature>
<evidence type="ECO:0000256" key="5">
    <source>
        <dbReference type="ARBA" id="ARBA00051722"/>
    </source>
</evidence>
<dbReference type="eggNOG" id="KOG0790">
    <property type="taxonomic scope" value="Eukaryota"/>
</dbReference>
<dbReference type="InParanoid" id="A0A1X7TRY6"/>
<evidence type="ECO:0000313" key="11">
    <source>
        <dbReference type="EnsemblMetazoa" id="Aqu2.1.17701_001"/>
    </source>
</evidence>
<dbReference type="Gene3D" id="3.90.190.10">
    <property type="entry name" value="Protein tyrosine phosphatase superfamily"/>
    <property type="match status" value="1"/>
</dbReference>
<dbReference type="Pfam" id="PF00017">
    <property type="entry name" value="SH2"/>
    <property type="match status" value="2"/>
</dbReference>
<keyword evidence="2" id="KW-0378">Hydrolase</keyword>
<dbReference type="GO" id="GO:0004726">
    <property type="term" value="F:non-membrane spanning protein tyrosine phosphatase activity"/>
    <property type="evidence" value="ECO:0007669"/>
    <property type="project" value="TreeGrafter"/>
</dbReference>
<evidence type="ECO:0000256" key="3">
    <source>
        <dbReference type="ARBA" id="ARBA00022912"/>
    </source>
</evidence>
<dbReference type="Pfam" id="PF00102">
    <property type="entry name" value="Y_phosphatase"/>
    <property type="match status" value="1"/>
</dbReference>
<evidence type="ECO:0000256" key="6">
    <source>
        <dbReference type="PROSITE-ProRule" id="PRU00191"/>
    </source>
</evidence>
<dbReference type="Gene3D" id="3.30.505.10">
    <property type="entry name" value="SH2 domain"/>
    <property type="match status" value="2"/>
</dbReference>
<dbReference type="PRINTS" id="PR00700">
    <property type="entry name" value="PRTYPHPHTASE"/>
</dbReference>
<accession>A0A1X7TRY6</accession>
<dbReference type="AlphaFoldDB" id="A0A1X7TRY6"/>
<dbReference type="GO" id="GO:0000278">
    <property type="term" value="P:mitotic cell cycle"/>
    <property type="evidence" value="ECO:0007669"/>
    <property type="project" value="TreeGrafter"/>
</dbReference>
<evidence type="ECO:0000259" key="8">
    <source>
        <dbReference type="PROSITE" id="PS50001"/>
    </source>
</evidence>